<comment type="caution">
    <text evidence="2">The sequence shown here is derived from an EMBL/GenBank/DDBJ whole genome shotgun (WGS) entry which is preliminary data.</text>
</comment>
<evidence type="ECO:0000256" key="1">
    <source>
        <dbReference type="SAM" id="Phobius"/>
    </source>
</evidence>
<sequence>MDAVESYKILNNKIRINKLRHLFSSFLAPSLIVLIPVICGALVLYFYDGFGENGFGMFGIIMIAVCVVLITIGLSKRKQLCWYLSAKFDETQVVKFDFTDYNAESPVCVTKYYLYDKTNKILGELEGDKFLALFKLNEMNYCKYFYWLNPRAFIGLDSNWLVSSVFVQGNKQLKVSVSIKYKFIGTFEAWLSKKVLCVNVTPSEFQRGISSEDLNEKLFQGVNLIDEDAMLGVLRLRLDSLVKEIESKDELVRVYSVDINVITTETHKSEKTETLSFN</sequence>
<keyword evidence="1" id="KW-1133">Transmembrane helix</keyword>
<dbReference type="EMBL" id="MFGJ01000007">
    <property type="protein sequence ID" value="OGF31736.1"/>
    <property type="molecule type" value="Genomic_DNA"/>
</dbReference>
<evidence type="ECO:0000313" key="2">
    <source>
        <dbReference type="EMBL" id="OGF31736.1"/>
    </source>
</evidence>
<dbReference type="Proteomes" id="UP000179001">
    <property type="component" value="Unassembled WGS sequence"/>
</dbReference>
<reference evidence="2 3" key="1">
    <citation type="journal article" date="2016" name="Nat. Commun.">
        <title>Thousands of microbial genomes shed light on interconnected biogeochemical processes in an aquifer system.</title>
        <authorList>
            <person name="Anantharaman K."/>
            <person name="Brown C.T."/>
            <person name="Hug L.A."/>
            <person name="Sharon I."/>
            <person name="Castelle C.J."/>
            <person name="Probst A.J."/>
            <person name="Thomas B.C."/>
            <person name="Singh A."/>
            <person name="Wilkins M.J."/>
            <person name="Karaoz U."/>
            <person name="Brodie E.L."/>
            <person name="Williams K.H."/>
            <person name="Hubbard S.S."/>
            <person name="Banfield J.F."/>
        </authorList>
    </citation>
    <scope>NUCLEOTIDE SEQUENCE [LARGE SCALE GENOMIC DNA]</scope>
</reference>
<name>A0A1F5SZ22_9BACT</name>
<dbReference type="STRING" id="1798002.A2478_04595"/>
<feature type="transmembrane region" description="Helical" evidence="1">
    <location>
        <begin position="21"/>
        <end position="47"/>
    </location>
</feature>
<protein>
    <submittedName>
        <fullName evidence="2">Uncharacterized protein</fullName>
    </submittedName>
</protein>
<dbReference type="AlphaFoldDB" id="A0A1F5SZ22"/>
<keyword evidence="1" id="KW-0472">Membrane</keyword>
<evidence type="ECO:0000313" key="3">
    <source>
        <dbReference type="Proteomes" id="UP000179001"/>
    </source>
</evidence>
<keyword evidence="1" id="KW-0812">Transmembrane</keyword>
<organism evidence="2 3">
    <name type="scientific">Candidatus Falkowbacteria bacterium RIFOXYC2_FULL_36_12</name>
    <dbReference type="NCBI Taxonomy" id="1798002"/>
    <lineage>
        <taxon>Bacteria</taxon>
        <taxon>Candidatus Falkowiibacteriota</taxon>
    </lineage>
</organism>
<accession>A0A1F5SZ22</accession>
<proteinExistence type="predicted"/>
<feature type="transmembrane region" description="Helical" evidence="1">
    <location>
        <begin position="53"/>
        <end position="74"/>
    </location>
</feature>
<gene>
    <name evidence="2" type="ORF">A2478_04595</name>
</gene>